<accession>A0ACB7VAZ4</accession>
<protein>
    <submittedName>
        <fullName evidence="1">Peptidase M48 domain-containing protein</fullName>
    </submittedName>
</protein>
<gene>
    <name evidence="1" type="ORF">IHE45_10G054200</name>
</gene>
<evidence type="ECO:0000313" key="1">
    <source>
        <dbReference type="EMBL" id="KAH7670836.1"/>
    </source>
</evidence>
<keyword evidence="2" id="KW-1185">Reference proteome</keyword>
<dbReference type="EMBL" id="CM037020">
    <property type="protein sequence ID" value="KAH7670836.1"/>
    <property type="molecule type" value="Genomic_DNA"/>
</dbReference>
<proteinExistence type="predicted"/>
<organism evidence="1 2">
    <name type="scientific">Dioscorea alata</name>
    <name type="common">Purple yam</name>
    <dbReference type="NCBI Taxonomy" id="55571"/>
    <lineage>
        <taxon>Eukaryota</taxon>
        <taxon>Viridiplantae</taxon>
        <taxon>Streptophyta</taxon>
        <taxon>Embryophyta</taxon>
        <taxon>Tracheophyta</taxon>
        <taxon>Spermatophyta</taxon>
        <taxon>Magnoliopsida</taxon>
        <taxon>Liliopsida</taxon>
        <taxon>Dioscoreales</taxon>
        <taxon>Dioscoreaceae</taxon>
        <taxon>Dioscorea</taxon>
    </lineage>
</organism>
<dbReference type="Proteomes" id="UP000827976">
    <property type="component" value="Chromosome 10"/>
</dbReference>
<evidence type="ECO:0000313" key="2">
    <source>
        <dbReference type="Proteomes" id="UP000827976"/>
    </source>
</evidence>
<reference evidence="2" key="1">
    <citation type="journal article" date="2022" name="Nat. Commun.">
        <title>Chromosome evolution and the genetic basis of agronomically important traits in greater yam.</title>
        <authorList>
            <person name="Bredeson J.V."/>
            <person name="Lyons J.B."/>
            <person name="Oniyinde I.O."/>
            <person name="Okereke N.R."/>
            <person name="Kolade O."/>
            <person name="Nnabue I."/>
            <person name="Nwadili C.O."/>
            <person name="Hribova E."/>
            <person name="Parker M."/>
            <person name="Nwogha J."/>
            <person name="Shu S."/>
            <person name="Carlson J."/>
            <person name="Kariba R."/>
            <person name="Muthemba S."/>
            <person name="Knop K."/>
            <person name="Barton G.J."/>
            <person name="Sherwood A.V."/>
            <person name="Lopez-Montes A."/>
            <person name="Asiedu R."/>
            <person name="Jamnadass R."/>
            <person name="Muchugi A."/>
            <person name="Goodstein D."/>
            <person name="Egesi C.N."/>
            <person name="Featherston J."/>
            <person name="Asfaw A."/>
            <person name="Simpson G.G."/>
            <person name="Dolezel J."/>
            <person name="Hendre P.S."/>
            <person name="Van Deynze A."/>
            <person name="Kumar P.L."/>
            <person name="Obidiegwu J.E."/>
            <person name="Bhattacharjee R."/>
            <person name="Rokhsar D.S."/>
        </authorList>
    </citation>
    <scope>NUCLEOTIDE SEQUENCE [LARGE SCALE GENOMIC DNA]</scope>
    <source>
        <strain evidence="2">cv. TDa95/00328</strain>
    </source>
</reference>
<sequence>SATPTLSRASSHIMNFLRKSFPLLRHEPEHWYHDFRTVLIIIVVSGGAILTIYFGRFETVPCTKRSHLILLSPAFERVLGEDEFEEFKKKFKDKILPANHPHSVRVSFIAKKIIKALQQGLQHDKQLRSTSEVSGPEKSKATKKKVQVPVPVPQTSHLEGLKWEVLVVKDDAVNAFCLPGGKIVVFTGLLDHFKKNAEIATILGHEVGHVTARHGAETITKNLWLAVIRIVFKLILLEFDMPDLVNDMSTFLLQLPFSRRMEIEADYIGLLLMASAGYDPHVAPRVYEKLGKINEDSVLDDYTSTHPSSMRRVKMLSQAKVMERAVSVHKDAVAGHGVSGFL</sequence>
<feature type="non-terminal residue" evidence="1">
    <location>
        <position position="1"/>
    </location>
</feature>
<name>A0ACB7VAZ4_DIOAL</name>
<comment type="caution">
    <text evidence="1">The sequence shown here is derived from an EMBL/GenBank/DDBJ whole genome shotgun (WGS) entry which is preliminary data.</text>
</comment>